<comment type="similarity">
    <text evidence="7">Belongs to the transferase hexapeptide repeat family. LpxD subfamily.</text>
</comment>
<dbReference type="Pfam" id="PF00132">
    <property type="entry name" value="Hexapep"/>
    <property type="match status" value="2"/>
</dbReference>
<dbReference type="InterPro" id="IPR007691">
    <property type="entry name" value="LpxD"/>
</dbReference>
<dbReference type="Proteomes" id="UP001056708">
    <property type="component" value="Chromosome"/>
</dbReference>
<evidence type="ECO:0000256" key="1">
    <source>
        <dbReference type="ARBA" id="ARBA00022516"/>
    </source>
</evidence>
<organism evidence="9 10">
    <name type="scientific">Phormidium yuhuli AB48</name>
    <dbReference type="NCBI Taxonomy" id="2940671"/>
    <lineage>
        <taxon>Bacteria</taxon>
        <taxon>Bacillati</taxon>
        <taxon>Cyanobacteriota</taxon>
        <taxon>Cyanophyceae</taxon>
        <taxon>Oscillatoriophycideae</taxon>
        <taxon>Oscillatoriales</taxon>
        <taxon>Oscillatoriaceae</taxon>
        <taxon>Phormidium</taxon>
        <taxon>Phormidium yuhuli</taxon>
    </lineage>
</organism>
<evidence type="ECO:0000256" key="2">
    <source>
        <dbReference type="ARBA" id="ARBA00022556"/>
    </source>
</evidence>
<dbReference type="SUPFAM" id="SSF51161">
    <property type="entry name" value="Trimeric LpxA-like enzymes"/>
    <property type="match status" value="1"/>
</dbReference>
<dbReference type="NCBIfam" id="NF002060">
    <property type="entry name" value="PRK00892.1"/>
    <property type="match status" value="1"/>
</dbReference>
<evidence type="ECO:0000256" key="6">
    <source>
        <dbReference type="ARBA" id="ARBA00023315"/>
    </source>
</evidence>
<dbReference type="Gene3D" id="3.40.1390.10">
    <property type="entry name" value="MurE/MurF, N-terminal domain"/>
    <property type="match status" value="1"/>
</dbReference>
<feature type="active site" description="Proton acceptor" evidence="7">
    <location>
        <position position="246"/>
    </location>
</feature>
<name>A0ABY5AU35_9CYAN</name>
<comment type="catalytic activity">
    <reaction evidence="7">
        <text>a UDP-3-O-[(3R)-3-hydroxyacyl]-alpha-D-glucosamine + a (3R)-hydroxyacyl-[ACP] = a UDP-2-N,3-O-bis[(3R)-3-hydroxyacyl]-alpha-D-glucosamine + holo-[ACP] + H(+)</text>
        <dbReference type="Rhea" id="RHEA:53836"/>
        <dbReference type="Rhea" id="RHEA-COMP:9685"/>
        <dbReference type="Rhea" id="RHEA-COMP:9945"/>
        <dbReference type="ChEBI" id="CHEBI:15378"/>
        <dbReference type="ChEBI" id="CHEBI:64479"/>
        <dbReference type="ChEBI" id="CHEBI:78827"/>
        <dbReference type="ChEBI" id="CHEBI:137740"/>
        <dbReference type="ChEBI" id="CHEBI:137748"/>
        <dbReference type="EC" id="2.3.1.191"/>
    </reaction>
</comment>
<evidence type="ECO:0000313" key="10">
    <source>
        <dbReference type="Proteomes" id="UP001056708"/>
    </source>
</evidence>
<gene>
    <name evidence="7 9" type="primary">lpxD</name>
    <name evidence="9" type="ORF">NEA10_08545</name>
</gene>
<dbReference type="PANTHER" id="PTHR43378:SF2">
    <property type="entry name" value="UDP-3-O-ACYLGLUCOSAMINE N-ACYLTRANSFERASE 1, MITOCHONDRIAL-RELATED"/>
    <property type="match status" value="1"/>
</dbReference>
<dbReference type="HAMAP" id="MF_00523">
    <property type="entry name" value="LpxD"/>
    <property type="match status" value="1"/>
</dbReference>
<comment type="subunit">
    <text evidence="7">Homotrimer.</text>
</comment>
<dbReference type="CDD" id="cd03352">
    <property type="entry name" value="LbH_LpxD"/>
    <property type="match status" value="1"/>
</dbReference>
<keyword evidence="2 7" id="KW-0441">Lipid A biosynthesis</keyword>
<dbReference type="EC" id="2.3.1.191" evidence="7"/>
<evidence type="ECO:0000259" key="8">
    <source>
        <dbReference type="Pfam" id="PF04613"/>
    </source>
</evidence>
<dbReference type="InterPro" id="IPR011004">
    <property type="entry name" value="Trimer_LpxA-like_sf"/>
</dbReference>
<evidence type="ECO:0000256" key="4">
    <source>
        <dbReference type="ARBA" id="ARBA00022737"/>
    </source>
</evidence>
<comment type="function">
    <text evidence="7">Catalyzes the N-acylation of UDP-3-O-acylglucosamine using 3-hydroxyacyl-ACP as the acyl donor. Is involved in the biosynthesis of lipid A, a phosphorylated glycolipid that anchors the lipopolysaccharide to the outer membrane of the cell.</text>
</comment>
<dbReference type="PANTHER" id="PTHR43378">
    <property type="entry name" value="UDP-3-O-ACYLGLUCOSAMINE N-ACYLTRANSFERASE"/>
    <property type="match status" value="1"/>
</dbReference>
<dbReference type="InterPro" id="IPR018357">
    <property type="entry name" value="Hexapep_transf_CS"/>
</dbReference>
<comment type="pathway">
    <text evidence="7">Bacterial outer membrane biogenesis; LPS lipid A biosynthesis.</text>
</comment>
<dbReference type="EMBL" id="CP098611">
    <property type="protein sequence ID" value="USR92744.1"/>
    <property type="molecule type" value="Genomic_DNA"/>
</dbReference>
<dbReference type="Pfam" id="PF04613">
    <property type="entry name" value="LpxD"/>
    <property type="match status" value="1"/>
</dbReference>
<keyword evidence="1 7" id="KW-0444">Lipid biosynthesis</keyword>
<keyword evidence="3 7" id="KW-0808">Transferase</keyword>
<proteinExistence type="inferred from homology"/>
<accession>A0ABY5AU35</accession>
<evidence type="ECO:0000256" key="3">
    <source>
        <dbReference type="ARBA" id="ARBA00022679"/>
    </source>
</evidence>
<reference evidence="9" key="1">
    <citation type="submission" date="2022-06" db="EMBL/GenBank/DDBJ databases">
        <title>Genome sequence of Phormidium yuhuli AB48 isolated from an industrial photobioreactor environment.</title>
        <authorList>
            <person name="Qiu Y."/>
            <person name="Noonan A.J.C."/>
            <person name="Dofher K."/>
            <person name="Koch M."/>
            <person name="Kieft B."/>
            <person name="Lin X."/>
            <person name="Ziels R.M."/>
            <person name="Hallam S.J."/>
        </authorList>
    </citation>
    <scope>NUCLEOTIDE SEQUENCE</scope>
    <source>
        <strain evidence="9">AB48</strain>
    </source>
</reference>
<keyword evidence="10" id="KW-1185">Reference proteome</keyword>
<dbReference type="PROSITE" id="PS00101">
    <property type="entry name" value="HEXAPEP_TRANSFERASES"/>
    <property type="match status" value="2"/>
</dbReference>
<dbReference type="NCBIfam" id="TIGR01853">
    <property type="entry name" value="lipid_A_lpxD"/>
    <property type="match status" value="1"/>
</dbReference>
<keyword evidence="6 7" id="KW-0012">Acyltransferase</keyword>
<feature type="domain" description="UDP-3-O-[3-hydroxymyristoyl] glucosamine N-acyltransferase non-repeat region" evidence="8">
    <location>
        <begin position="24"/>
        <end position="95"/>
    </location>
</feature>
<dbReference type="GO" id="GO:0103118">
    <property type="term" value="F:UDP-3-O-[(3R)-3-hydroxyacyl]-glucosamine N-acyltransferase activity"/>
    <property type="evidence" value="ECO:0007669"/>
    <property type="project" value="UniProtKB-EC"/>
</dbReference>
<keyword evidence="5 7" id="KW-0443">Lipid metabolism</keyword>
<evidence type="ECO:0000256" key="7">
    <source>
        <dbReference type="HAMAP-Rule" id="MF_00523"/>
    </source>
</evidence>
<protein>
    <recommendedName>
        <fullName evidence="7">UDP-3-O-acylglucosamine N-acyltransferase</fullName>
        <ecNumber evidence="7">2.3.1.191</ecNumber>
    </recommendedName>
</protein>
<dbReference type="RefSeq" id="WP_252664893.1">
    <property type="nucleotide sequence ID" value="NZ_CP098611.1"/>
</dbReference>
<keyword evidence="4 7" id="KW-0677">Repeat</keyword>
<dbReference type="InterPro" id="IPR001451">
    <property type="entry name" value="Hexapep"/>
</dbReference>
<evidence type="ECO:0000256" key="5">
    <source>
        <dbReference type="ARBA" id="ARBA00023098"/>
    </source>
</evidence>
<sequence>MKFSELVAQLAEAGVIGSFSADADLNIHQVAAIEEAEVGCLSFIEGEGYVRYLQTTQASAVILPNDEVLQQQAQERGIAWISATSPKALFTDAISLFYQPYRPAPGCHPTAIIHESATLGANVSVGAHAVIDAHVTIGDDVCIAANVVLYPGVVIGDRSYLHANCTIHERTQIGVDCIIQSGVVLGAEGFGFVPSASGLKRMEQSGCVVLEAGVEIGCNSTVDRPAVGETRIGANSKIDNLVQIGHGCRIGKNCAICAQVGLAGGVTLGDGVTLAGQVGVANRAKIGAGATASAKTGIHRDVKAGALVSGFPAIDNALWRRSAALYKRLPELYQSLRQIQQQLNRDS</sequence>
<dbReference type="Gene3D" id="2.160.10.10">
    <property type="entry name" value="Hexapeptide repeat proteins"/>
    <property type="match status" value="1"/>
</dbReference>
<evidence type="ECO:0000313" key="9">
    <source>
        <dbReference type="EMBL" id="USR92744.1"/>
    </source>
</evidence>
<dbReference type="InterPro" id="IPR020573">
    <property type="entry name" value="UDP_GlcNAc_AcTrfase_non-rep"/>
</dbReference>